<dbReference type="InterPro" id="IPR036397">
    <property type="entry name" value="RNaseH_sf"/>
</dbReference>
<comment type="caution">
    <text evidence="1">The sequence shown here is derived from an EMBL/GenBank/DDBJ whole genome shotgun (WGS) entry which is preliminary data.</text>
</comment>
<dbReference type="Gene3D" id="3.30.420.10">
    <property type="entry name" value="Ribonuclease H-like superfamily/Ribonuclease H"/>
    <property type="match status" value="1"/>
</dbReference>
<reference evidence="1 2" key="1">
    <citation type="journal article" date="2024" name="G3 (Bethesda)">
        <title>Genome assembly of Hibiscus sabdariffa L. provides insights into metabolisms of medicinal natural products.</title>
        <authorList>
            <person name="Kim T."/>
        </authorList>
    </citation>
    <scope>NUCLEOTIDE SEQUENCE [LARGE SCALE GENOMIC DNA]</scope>
    <source>
        <strain evidence="1">TK-2024</strain>
        <tissue evidence="1">Old leaves</tissue>
    </source>
</reference>
<evidence type="ECO:0000313" key="2">
    <source>
        <dbReference type="Proteomes" id="UP001396334"/>
    </source>
</evidence>
<keyword evidence="2" id="KW-1185">Reference proteome</keyword>
<dbReference type="EMBL" id="JBBPBN010000010">
    <property type="protein sequence ID" value="KAK9029818.1"/>
    <property type="molecule type" value="Genomic_DNA"/>
</dbReference>
<protein>
    <recommendedName>
        <fullName evidence="3">RNase H type-1 domain-containing protein</fullName>
    </recommendedName>
</protein>
<organism evidence="1 2">
    <name type="scientific">Hibiscus sabdariffa</name>
    <name type="common">roselle</name>
    <dbReference type="NCBI Taxonomy" id="183260"/>
    <lineage>
        <taxon>Eukaryota</taxon>
        <taxon>Viridiplantae</taxon>
        <taxon>Streptophyta</taxon>
        <taxon>Embryophyta</taxon>
        <taxon>Tracheophyta</taxon>
        <taxon>Spermatophyta</taxon>
        <taxon>Magnoliopsida</taxon>
        <taxon>eudicotyledons</taxon>
        <taxon>Gunneridae</taxon>
        <taxon>Pentapetalae</taxon>
        <taxon>rosids</taxon>
        <taxon>malvids</taxon>
        <taxon>Malvales</taxon>
        <taxon>Malvaceae</taxon>
        <taxon>Malvoideae</taxon>
        <taxon>Hibiscus</taxon>
    </lineage>
</organism>
<name>A0ABR2SX66_9ROSI</name>
<evidence type="ECO:0008006" key="3">
    <source>
        <dbReference type="Google" id="ProtNLM"/>
    </source>
</evidence>
<dbReference type="Proteomes" id="UP001396334">
    <property type="component" value="Unassembled WGS sequence"/>
</dbReference>
<evidence type="ECO:0000313" key="1">
    <source>
        <dbReference type="EMBL" id="KAK9029818.1"/>
    </source>
</evidence>
<accession>A0ABR2SX66</accession>
<gene>
    <name evidence="1" type="ORF">V6N11_031263</name>
</gene>
<sequence length="303" mass="34121">MAQKSVEQGGLGFRDLHLQNRVFMMKVRFRLITDEGSLWIRVLKSKYPWKEVLPLSIKRSGCSRLCTSLCSIWEDLKECIHWEVRDGKDTDFWYDHWLGKENRLVSSCSGSTSPRPLRVVDMVSANGVWDWDSLEAILPKEKLDLIASIPPPQSGVGVDTPGDSAIWKRIWKLECMGGLICDIVLASLETQSVVALLLSRWYYDWGWFWRRAGLTALVRAILRLLNRDWSVEVHHIAHASNGIADKLAKQGRELGMESTLFATAPVEVVGLVEVEQRDSSPVTALSSTIAQEVIVDLGGTTFI</sequence>
<proteinExistence type="predicted"/>